<sequence length="237" mass="24821">MPPVHTSSLEELTAVLERTENVLLDFDGPVADLFPSGSGTKIADETRTPILRAGVVIPEPLASTVEHLVVLEFAAEHAPEALESAEQAAVAGEIASARTAPVTPGAGDFLSACAAAGRRVGIISNNAAPAIEGFLELHGLRDQVEFILGRPFARPRLMKPDPTLAFEALRALRSRPDQCCMVGDAVTDIEFARHAGVRSVGYAKNAERGRQLAAAGADAITPTMSDLAAAVRLLGRG</sequence>
<evidence type="ECO:0000313" key="1">
    <source>
        <dbReference type="EMBL" id="GAA1635953.1"/>
    </source>
</evidence>
<dbReference type="PANTHER" id="PTHR43434:SF1">
    <property type="entry name" value="PHOSPHOGLYCOLATE PHOSPHATASE"/>
    <property type="match status" value="1"/>
</dbReference>
<proteinExistence type="predicted"/>
<accession>A0ABN2F8Y0</accession>
<dbReference type="NCBIfam" id="TIGR01549">
    <property type="entry name" value="HAD-SF-IA-v1"/>
    <property type="match status" value="1"/>
</dbReference>
<comment type="caution">
    <text evidence="1">The sequence shown here is derived from an EMBL/GenBank/DDBJ whole genome shotgun (WGS) entry which is preliminary data.</text>
</comment>
<dbReference type="InterPro" id="IPR050155">
    <property type="entry name" value="HAD-like_hydrolase_sf"/>
</dbReference>
<keyword evidence="1" id="KW-0378">Hydrolase</keyword>
<protein>
    <submittedName>
        <fullName evidence="1">HAD family hydrolase</fullName>
    </submittedName>
</protein>
<dbReference type="Gene3D" id="3.40.50.1000">
    <property type="entry name" value="HAD superfamily/HAD-like"/>
    <property type="match status" value="1"/>
</dbReference>
<dbReference type="Pfam" id="PF00702">
    <property type="entry name" value="Hydrolase"/>
    <property type="match status" value="1"/>
</dbReference>
<dbReference type="PANTHER" id="PTHR43434">
    <property type="entry name" value="PHOSPHOGLYCOLATE PHOSPHATASE"/>
    <property type="match status" value="1"/>
</dbReference>
<evidence type="ECO:0000313" key="2">
    <source>
        <dbReference type="Proteomes" id="UP001501319"/>
    </source>
</evidence>
<dbReference type="Proteomes" id="UP001501319">
    <property type="component" value="Unassembled WGS sequence"/>
</dbReference>
<dbReference type="Gene3D" id="1.10.150.240">
    <property type="entry name" value="Putative phosphatase, domain 2"/>
    <property type="match status" value="1"/>
</dbReference>
<gene>
    <name evidence="1" type="ORF">GCM10009744_26170</name>
</gene>
<dbReference type="GO" id="GO:0016787">
    <property type="term" value="F:hydrolase activity"/>
    <property type="evidence" value="ECO:0007669"/>
    <property type="project" value="UniProtKB-KW"/>
</dbReference>
<dbReference type="EMBL" id="BAAANE010000004">
    <property type="protein sequence ID" value="GAA1635953.1"/>
    <property type="molecule type" value="Genomic_DNA"/>
</dbReference>
<reference evidence="1 2" key="1">
    <citation type="journal article" date="2019" name="Int. J. Syst. Evol. Microbiol.">
        <title>The Global Catalogue of Microorganisms (GCM) 10K type strain sequencing project: providing services to taxonomists for standard genome sequencing and annotation.</title>
        <authorList>
            <consortium name="The Broad Institute Genomics Platform"/>
            <consortium name="The Broad Institute Genome Sequencing Center for Infectious Disease"/>
            <person name="Wu L."/>
            <person name="Ma J."/>
        </authorList>
    </citation>
    <scope>NUCLEOTIDE SEQUENCE [LARGE SCALE GENOMIC DNA]</scope>
    <source>
        <strain evidence="1 2">JCM 14306</strain>
    </source>
</reference>
<dbReference type="InterPro" id="IPR006439">
    <property type="entry name" value="HAD-SF_hydro_IA"/>
</dbReference>
<dbReference type="InterPro" id="IPR023214">
    <property type="entry name" value="HAD_sf"/>
</dbReference>
<organism evidence="1 2">
    <name type="scientific">Kribbella alba</name>
    <dbReference type="NCBI Taxonomy" id="190197"/>
    <lineage>
        <taxon>Bacteria</taxon>
        <taxon>Bacillati</taxon>
        <taxon>Actinomycetota</taxon>
        <taxon>Actinomycetes</taxon>
        <taxon>Propionibacteriales</taxon>
        <taxon>Kribbellaceae</taxon>
        <taxon>Kribbella</taxon>
    </lineage>
</organism>
<keyword evidence="2" id="KW-1185">Reference proteome</keyword>
<dbReference type="InterPro" id="IPR023198">
    <property type="entry name" value="PGP-like_dom2"/>
</dbReference>
<dbReference type="InterPro" id="IPR036412">
    <property type="entry name" value="HAD-like_sf"/>
</dbReference>
<dbReference type="SUPFAM" id="SSF56784">
    <property type="entry name" value="HAD-like"/>
    <property type="match status" value="1"/>
</dbReference>
<name>A0ABN2F8Y0_9ACTN</name>